<name>W6MWZ2_9ASCO</name>
<dbReference type="GeneID" id="34521400"/>
<dbReference type="HOGENOM" id="CLU_1283424_0_0_1"/>
<dbReference type="AlphaFoldDB" id="W6MWZ2"/>
<feature type="transmembrane region" description="Helical" evidence="1">
    <location>
        <begin position="73"/>
        <end position="94"/>
    </location>
</feature>
<evidence type="ECO:0000256" key="1">
    <source>
        <dbReference type="SAM" id="Phobius"/>
    </source>
</evidence>
<organism evidence="2 3">
    <name type="scientific">Kuraishia capsulata CBS 1993</name>
    <dbReference type="NCBI Taxonomy" id="1382522"/>
    <lineage>
        <taxon>Eukaryota</taxon>
        <taxon>Fungi</taxon>
        <taxon>Dikarya</taxon>
        <taxon>Ascomycota</taxon>
        <taxon>Saccharomycotina</taxon>
        <taxon>Pichiomycetes</taxon>
        <taxon>Pichiales</taxon>
        <taxon>Pichiaceae</taxon>
        <taxon>Kuraishia</taxon>
    </lineage>
</organism>
<dbReference type="Proteomes" id="UP000019384">
    <property type="component" value="Unassembled WGS sequence"/>
</dbReference>
<feature type="transmembrane region" description="Helical" evidence="1">
    <location>
        <begin position="150"/>
        <end position="169"/>
    </location>
</feature>
<reference evidence="2" key="2">
    <citation type="submission" date="2014-02" db="EMBL/GenBank/DDBJ databases">
        <title>Complete DNA sequence of /Kuraishia capsulata/ illustrates novel genomic features among budding yeasts (/Saccharomycotina/).</title>
        <authorList>
            <person name="Morales L."/>
            <person name="Noel B."/>
            <person name="Porcel B."/>
            <person name="Marcet-Houben M."/>
            <person name="Hullo M-F."/>
            <person name="Sacerdot C."/>
            <person name="Tekaia F."/>
            <person name="Leh-Louis V."/>
            <person name="Despons L."/>
            <person name="Khanna V."/>
            <person name="Aury J-M."/>
            <person name="Barbe V."/>
            <person name="Couloux A."/>
            <person name="Labadie K."/>
            <person name="Pelletier E."/>
            <person name="Souciet J-L."/>
            <person name="Boekhout T."/>
            <person name="Gabaldon T."/>
            <person name="Wincker P."/>
            <person name="Dujon B."/>
        </authorList>
    </citation>
    <scope>NUCLEOTIDE SEQUENCE</scope>
    <source>
        <strain evidence="2">CBS 1993</strain>
    </source>
</reference>
<sequence>MMHMLGNSLYYLSAPSHLYQLNMDDPYNPNITGTLLEFASQVLATVFYNWILYNLLLISAGYRFTLGSKDQRFLWFIRWVTICTVTRGSISAIQDTYFHHQPVVERMLSEMMEMLFVLQYLVCFIPGSYFSVKTYSELCSHGRNSAANRFFATATLILLAILFDLYASANHPQSLLWRIEKSKFVRHFVHLVATLLVAFLWKDTILESEKVLKGE</sequence>
<protein>
    <submittedName>
        <fullName evidence="2">Uncharacterized protein</fullName>
    </submittedName>
</protein>
<keyword evidence="3" id="KW-1185">Reference proteome</keyword>
<keyword evidence="1" id="KW-0472">Membrane</keyword>
<keyword evidence="1" id="KW-1133">Transmembrane helix</keyword>
<reference evidence="2" key="1">
    <citation type="submission" date="2013-12" db="EMBL/GenBank/DDBJ databases">
        <authorList>
            <person name="Genoscope - CEA"/>
        </authorList>
    </citation>
    <scope>NUCLEOTIDE SEQUENCE</scope>
    <source>
        <strain evidence="2">CBS 1993</strain>
    </source>
</reference>
<dbReference type="RefSeq" id="XP_022460012.1">
    <property type="nucleotide sequence ID" value="XM_022600692.1"/>
</dbReference>
<accession>W6MWZ2</accession>
<feature type="transmembrane region" description="Helical" evidence="1">
    <location>
        <begin position="38"/>
        <end position="61"/>
    </location>
</feature>
<evidence type="ECO:0000313" key="2">
    <source>
        <dbReference type="EMBL" id="CDK28020.1"/>
    </source>
</evidence>
<keyword evidence="1" id="KW-0812">Transmembrane</keyword>
<dbReference type="EMBL" id="HG793129">
    <property type="protein sequence ID" value="CDK28020.1"/>
    <property type="molecule type" value="Genomic_DNA"/>
</dbReference>
<feature type="transmembrane region" description="Helical" evidence="1">
    <location>
        <begin position="184"/>
        <end position="201"/>
    </location>
</feature>
<gene>
    <name evidence="2" type="ORF">KUCA_T00004000001</name>
</gene>
<proteinExistence type="predicted"/>
<evidence type="ECO:0000313" key="3">
    <source>
        <dbReference type="Proteomes" id="UP000019384"/>
    </source>
</evidence>
<feature type="transmembrane region" description="Helical" evidence="1">
    <location>
        <begin position="114"/>
        <end position="130"/>
    </location>
</feature>